<feature type="compositionally biased region" description="Low complexity" evidence="1">
    <location>
        <begin position="24"/>
        <end position="97"/>
    </location>
</feature>
<dbReference type="Proteomes" id="UP001583280">
    <property type="component" value="Unassembled WGS sequence"/>
</dbReference>
<protein>
    <submittedName>
        <fullName evidence="3">Uncharacterized protein</fullName>
    </submittedName>
</protein>
<keyword evidence="2" id="KW-0812">Transmembrane</keyword>
<feature type="region of interest" description="Disordered" evidence="1">
    <location>
        <begin position="224"/>
        <end position="344"/>
    </location>
</feature>
<name>A0ABR3ZNI4_9PEZI</name>
<accession>A0ABR3ZNI4</accession>
<keyword evidence="2" id="KW-0472">Membrane</keyword>
<feature type="compositionally biased region" description="Basic residues" evidence="1">
    <location>
        <begin position="282"/>
        <end position="298"/>
    </location>
</feature>
<dbReference type="EMBL" id="JAWDJO010000003">
    <property type="protein sequence ID" value="KAL1901727.1"/>
    <property type="molecule type" value="Genomic_DNA"/>
</dbReference>
<dbReference type="InterPro" id="IPR029164">
    <property type="entry name" value="PIG-Y"/>
</dbReference>
<feature type="compositionally biased region" description="Polar residues" evidence="1">
    <location>
        <begin position="128"/>
        <end position="162"/>
    </location>
</feature>
<feature type="transmembrane region" description="Helical" evidence="2">
    <location>
        <begin position="416"/>
        <end position="439"/>
    </location>
</feature>
<feature type="compositionally biased region" description="Polar residues" evidence="1">
    <location>
        <begin position="321"/>
        <end position="344"/>
    </location>
</feature>
<gene>
    <name evidence="3" type="ORF">Cpir12675_000234</name>
</gene>
<dbReference type="PANTHER" id="PTHR39400:SF1">
    <property type="entry name" value="PIG-P DOMAIN-CONTAINING PROTEIN"/>
    <property type="match status" value="1"/>
</dbReference>
<feature type="compositionally biased region" description="Low complexity" evidence="1">
    <location>
        <begin position="163"/>
        <end position="184"/>
    </location>
</feature>
<evidence type="ECO:0000256" key="1">
    <source>
        <dbReference type="SAM" id="MobiDB-lite"/>
    </source>
</evidence>
<dbReference type="PANTHER" id="PTHR39400">
    <property type="entry name" value="YALI0E29227P"/>
    <property type="match status" value="1"/>
</dbReference>
<sequence>MPSSNPNGTGNSLFMKLPFLRISNSTANNRSNTTASSPSSPSSTSAPPATVSNTNPHSPTSSTPAAVTSSWSSSSLSWNIPLSPSSVSSSTSSARTVPRTRPRKGSLRKVALSRGAAQRREARDQFVVGTQLSNTPTGIKNPSTAPDSSSTISGNEANVTIATSSDSGPSPRSSTESESTTPWPAFEDMINSRGTGLGVSVNSYTSTSTDDDDDDALHIKRKHMKNSIGTGGQPRSPSSSSATATPSSSTRSRMPNSVVSRKKTSNDSGNIQHLLPQELHVQQHHRNKSKYSKGRGHIHAQSYSNSHSHSQSLRSVPSTGIAGNSSSAMSSAKPKTNPSPLSNASVPPANAVVIPLPDEEWDYSETAWWGWIILITTWIVFVVGIGSCFGVWSWAWDVGTTPYAPPELEDDPTLPITGYYPALIILSGVMAWVWVAIAWMGMKYFRHAKISGD</sequence>
<keyword evidence="2" id="KW-1133">Transmembrane helix</keyword>
<evidence type="ECO:0000313" key="4">
    <source>
        <dbReference type="Proteomes" id="UP001583280"/>
    </source>
</evidence>
<feature type="compositionally biased region" description="Low complexity" evidence="1">
    <location>
        <begin position="302"/>
        <end position="318"/>
    </location>
</feature>
<proteinExistence type="predicted"/>
<feature type="compositionally biased region" description="Basic residues" evidence="1">
    <location>
        <begin position="98"/>
        <end position="107"/>
    </location>
</feature>
<evidence type="ECO:0000313" key="3">
    <source>
        <dbReference type="EMBL" id="KAL1901727.1"/>
    </source>
</evidence>
<feature type="region of interest" description="Disordered" evidence="1">
    <location>
        <begin position="24"/>
        <end position="194"/>
    </location>
</feature>
<reference evidence="3 4" key="1">
    <citation type="journal article" date="2024" name="IMA Fungus">
        <title>IMA Genome - F19 : A genome assembly and annotation guide to empower mycologists, including annotated draft genome sequences of Ceratocystis pirilliformis, Diaporthe australafricana, Fusarium ophioides, Paecilomyces lecythidis, and Sporothrix stenoceras.</title>
        <authorList>
            <person name="Aylward J."/>
            <person name="Wilson A.M."/>
            <person name="Visagie C.M."/>
            <person name="Spraker J."/>
            <person name="Barnes I."/>
            <person name="Buitendag C."/>
            <person name="Ceriani C."/>
            <person name="Del Mar Angel L."/>
            <person name="du Plessis D."/>
            <person name="Fuchs T."/>
            <person name="Gasser K."/>
            <person name="Kramer D."/>
            <person name="Li W."/>
            <person name="Munsamy K."/>
            <person name="Piso A."/>
            <person name="Price J.L."/>
            <person name="Sonnekus B."/>
            <person name="Thomas C."/>
            <person name="van der Nest A."/>
            <person name="van Dijk A."/>
            <person name="van Heerden A."/>
            <person name="van Vuuren N."/>
            <person name="Yilmaz N."/>
            <person name="Duong T.A."/>
            <person name="van der Merwe N.A."/>
            <person name="Wingfield M.J."/>
            <person name="Wingfield B.D."/>
        </authorList>
    </citation>
    <scope>NUCLEOTIDE SEQUENCE [LARGE SCALE GENOMIC DNA]</scope>
    <source>
        <strain evidence="3 4">CMW 12675</strain>
    </source>
</reference>
<evidence type="ECO:0000256" key="2">
    <source>
        <dbReference type="SAM" id="Phobius"/>
    </source>
</evidence>
<feature type="compositionally biased region" description="Low complexity" evidence="1">
    <location>
        <begin position="234"/>
        <end position="253"/>
    </location>
</feature>
<keyword evidence="4" id="KW-1185">Reference proteome</keyword>
<feature type="transmembrane region" description="Helical" evidence="2">
    <location>
        <begin position="368"/>
        <end position="396"/>
    </location>
</feature>
<dbReference type="Pfam" id="PF15159">
    <property type="entry name" value="PIG-Y"/>
    <property type="match status" value="1"/>
</dbReference>
<comment type="caution">
    <text evidence="3">The sequence shown here is derived from an EMBL/GenBank/DDBJ whole genome shotgun (WGS) entry which is preliminary data.</text>
</comment>
<organism evidence="3 4">
    <name type="scientific">Ceratocystis pirilliformis</name>
    <dbReference type="NCBI Taxonomy" id="259994"/>
    <lineage>
        <taxon>Eukaryota</taxon>
        <taxon>Fungi</taxon>
        <taxon>Dikarya</taxon>
        <taxon>Ascomycota</taxon>
        <taxon>Pezizomycotina</taxon>
        <taxon>Sordariomycetes</taxon>
        <taxon>Hypocreomycetidae</taxon>
        <taxon>Microascales</taxon>
        <taxon>Ceratocystidaceae</taxon>
        <taxon>Ceratocystis</taxon>
    </lineage>
</organism>